<dbReference type="InterPro" id="IPR013216">
    <property type="entry name" value="Methyltransf_11"/>
</dbReference>
<keyword evidence="2" id="KW-0489">Methyltransferase</keyword>
<accession>A0A0N9I7T2</accession>
<dbReference type="AlphaFoldDB" id="A0A0N9I7T2"/>
<evidence type="ECO:0000313" key="2">
    <source>
        <dbReference type="EMBL" id="ALG14995.1"/>
    </source>
</evidence>
<dbReference type="RefSeq" id="WP_054296849.1">
    <property type="nucleotide sequence ID" value="NZ_CP012752.1"/>
</dbReference>
<dbReference type="CDD" id="cd02440">
    <property type="entry name" value="AdoMet_MTases"/>
    <property type="match status" value="1"/>
</dbReference>
<dbReference type="PANTHER" id="PTHR45036">
    <property type="entry name" value="METHYLTRANSFERASE LIKE 7B"/>
    <property type="match status" value="1"/>
</dbReference>
<dbReference type="InterPro" id="IPR029063">
    <property type="entry name" value="SAM-dependent_MTases_sf"/>
</dbReference>
<sequence>MPQAVSKWNRYWDKKSGTYDKEMRAWDRRLFGDSRQWACGQATGDVLEVAVGTGLNLPLYPADVRLTGIDLSAGMLDIAERRATDLGRPVTLLHGDAHALPFDDGSFDTVVCTLGLCAIPDHVRAVGEMVRVLRSGGRLVLVDHVAASSGVVRALQRLMELITVPMAGEHFLRRPILEVQARGLTVEQHQRFTRGLVERLVARKHSM</sequence>
<dbReference type="Gene3D" id="3.40.50.150">
    <property type="entry name" value="Vaccinia Virus protein VP39"/>
    <property type="match status" value="1"/>
</dbReference>
<dbReference type="STRING" id="860235.AOZ06_23225"/>
<keyword evidence="3" id="KW-1185">Reference proteome</keyword>
<dbReference type="PANTHER" id="PTHR45036:SF1">
    <property type="entry name" value="METHYLTRANSFERASE LIKE 7A"/>
    <property type="match status" value="1"/>
</dbReference>
<evidence type="ECO:0000259" key="1">
    <source>
        <dbReference type="Pfam" id="PF08241"/>
    </source>
</evidence>
<reference evidence="2 3" key="1">
    <citation type="submission" date="2015-07" db="EMBL/GenBank/DDBJ databases">
        <title>Genome sequencing of Kibdelosporangium phytohabitans.</title>
        <authorList>
            <person name="Qin S."/>
            <person name="Xing K."/>
        </authorList>
    </citation>
    <scope>NUCLEOTIDE SEQUENCE [LARGE SCALE GENOMIC DNA]</scope>
    <source>
        <strain evidence="2 3">KLBMP1111</strain>
    </source>
</reference>
<keyword evidence="2" id="KW-0830">Ubiquinone</keyword>
<proteinExistence type="predicted"/>
<dbReference type="Proteomes" id="UP000063699">
    <property type="component" value="Chromosome"/>
</dbReference>
<protein>
    <submittedName>
        <fullName evidence="2">Ubiquinone biosynthesis methyltransferase UbiE</fullName>
    </submittedName>
</protein>
<dbReference type="GO" id="GO:0008757">
    <property type="term" value="F:S-adenosylmethionine-dependent methyltransferase activity"/>
    <property type="evidence" value="ECO:0007669"/>
    <property type="project" value="InterPro"/>
</dbReference>
<feature type="domain" description="Methyltransferase type 11" evidence="1">
    <location>
        <begin position="47"/>
        <end position="141"/>
    </location>
</feature>
<keyword evidence="2" id="KW-0808">Transferase</keyword>
<evidence type="ECO:0000313" key="3">
    <source>
        <dbReference type="Proteomes" id="UP000063699"/>
    </source>
</evidence>
<name>A0A0N9I7T2_9PSEU</name>
<dbReference type="KEGG" id="kphy:AOZ06_23225"/>
<dbReference type="EMBL" id="CP012752">
    <property type="protein sequence ID" value="ALG14995.1"/>
    <property type="molecule type" value="Genomic_DNA"/>
</dbReference>
<dbReference type="Pfam" id="PF08241">
    <property type="entry name" value="Methyltransf_11"/>
    <property type="match status" value="1"/>
</dbReference>
<dbReference type="InterPro" id="IPR052356">
    <property type="entry name" value="Thiol_S-MT"/>
</dbReference>
<dbReference type="SUPFAM" id="SSF53335">
    <property type="entry name" value="S-adenosyl-L-methionine-dependent methyltransferases"/>
    <property type="match status" value="1"/>
</dbReference>
<gene>
    <name evidence="2" type="ORF">AOZ06_23225</name>
</gene>
<dbReference type="OrthoDB" id="65624at2"/>
<dbReference type="GO" id="GO:0032259">
    <property type="term" value="P:methylation"/>
    <property type="evidence" value="ECO:0007669"/>
    <property type="project" value="UniProtKB-KW"/>
</dbReference>
<organism evidence="2 3">
    <name type="scientific">Kibdelosporangium phytohabitans</name>
    <dbReference type="NCBI Taxonomy" id="860235"/>
    <lineage>
        <taxon>Bacteria</taxon>
        <taxon>Bacillati</taxon>
        <taxon>Actinomycetota</taxon>
        <taxon>Actinomycetes</taxon>
        <taxon>Pseudonocardiales</taxon>
        <taxon>Pseudonocardiaceae</taxon>
        <taxon>Kibdelosporangium</taxon>
    </lineage>
</organism>